<dbReference type="Pfam" id="PF00078">
    <property type="entry name" value="RVT_1"/>
    <property type="match status" value="1"/>
</dbReference>
<dbReference type="OrthoDB" id="8042260at2759"/>
<keyword evidence="3" id="KW-1185">Reference proteome</keyword>
<dbReference type="AlphaFoldDB" id="A0A0N4VEJ3"/>
<evidence type="ECO:0000313" key="3">
    <source>
        <dbReference type="Proteomes" id="UP000274131"/>
    </source>
</evidence>
<dbReference type="PANTHER" id="PTHR35450:SF2">
    <property type="entry name" value="REVERSE TRANSCRIPTASE DOMAIN-CONTAINING PROTEIN"/>
    <property type="match status" value="1"/>
</dbReference>
<reference evidence="4" key="1">
    <citation type="submission" date="2017-02" db="UniProtKB">
        <authorList>
            <consortium name="WormBaseParasite"/>
        </authorList>
    </citation>
    <scope>IDENTIFICATION</scope>
</reference>
<evidence type="ECO:0000313" key="4">
    <source>
        <dbReference type="WBParaSite" id="EVEC_0000910601-mRNA-1"/>
    </source>
</evidence>
<dbReference type="STRING" id="51028.A0A0N4VEJ3"/>
<organism evidence="4">
    <name type="scientific">Enterobius vermicularis</name>
    <name type="common">Human pinworm</name>
    <dbReference type="NCBI Taxonomy" id="51028"/>
    <lineage>
        <taxon>Eukaryota</taxon>
        <taxon>Metazoa</taxon>
        <taxon>Ecdysozoa</taxon>
        <taxon>Nematoda</taxon>
        <taxon>Chromadorea</taxon>
        <taxon>Rhabditida</taxon>
        <taxon>Spirurina</taxon>
        <taxon>Oxyuridomorpha</taxon>
        <taxon>Oxyuroidea</taxon>
        <taxon>Oxyuridae</taxon>
        <taxon>Enterobius</taxon>
    </lineage>
</organism>
<proteinExistence type="predicted"/>
<dbReference type="Proteomes" id="UP000274131">
    <property type="component" value="Unassembled WGS sequence"/>
</dbReference>
<dbReference type="SUPFAM" id="SSF56672">
    <property type="entry name" value="DNA/RNA polymerases"/>
    <property type="match status" value="1"/>
</dbReference>
<dbReference type="EMBL" id="UXUI01009475">
    <property type="protein sequence ID" value="VDD93796.1"/>
    <property type="molecule type" value="Genomic_DNA"/>
</dbReference>
<dbReference type="InterPro" id="IPR000477">
    <property type="entry name" value="RT_dom"/>
</dbReference>
<reference evidence="2 3" key="2">
    <citation type="submission" date="2018-10" db="EMBL/GenBank/DDBJ databases">
        <authorList>
            <consortium name="Pathogen Informatics"/>
        </authorList>
    </citation>
    <scope>NUCLEOTIDE SEQUENCE [LARGE SCALE GENOMIC DNA]</scope>
</reference>
<gene>
    <name evidence="2" type="ORF">EVEC_LOCUS8547</name>
</gene>
<dbReference type="PANTHER" id="PTHR35450">
    <property type="entry name" value="REVERSE TRANSCRIPTASE DOMAIN-CONTAINING PROTEIN"/>
    <property type="match status" value="1"/>
</dbReference>
<dbReference type="InterPro" id="IPR043502">
    <property type="entry name" value="DNA/RNA_pol_sf"/>
</dbReference>
<protein>
    <submittedName>
        <fullName evidence="4">Reverse transcriptase domain-containing protein</fullName>
    </submittedName>
</protein>
<dbReference type="WBParaSite" id="EVEC_0000910601-mRNA-1">
    <property type="protein sequence ID" value="EVEC_0000910601-mRNA-1"/>
    <property type="gene ID" value="EVEC_0000910601"/>
</dbReference>
<feature type="domain" description="Reverse transcriptase" evidence="1">
    <location>
        <begin position="50"/>
        <end position="168"/>
    </location>
</feature>
<evidence type="ECO:0000313" key="2">
    <source>
        <dbReference type="EMBL" id="VDD93796.1"/>
    </source>
</evidence>
<name>A0A0N4VEJ3_ENTVE</name>
<sequence>MKQIGSYLIKNAIEKEARNRNELRYLNNAVYEAASAIVDEIYQEKKESDTLSSLLFVRAMSLISCCLNRRKKSDKEKQAELKYINHQSYLDDLKLYGKDKEKVERLIKAVEQVTLPIELTLNEQKCAIKCYRSAKKIMETSPTKTRTSGTNNIPQVLDEESYKYLGINQELWPVKDRYEELAQQCVNITKEILSSDLSWNQTFYGSRALVVRKLRYIYKMGSVATGVEAKW</sequence>
<evidence type="ECO:0000259" key="1">
    <source>
        <dbReference type="Pfam" id="PF00078"/>
    </source>
</evidence>
<accession>A0A0N4VEJ3</accession>